<feature type="region of interest" description="Disordered" evidence="16">
    <location>
        <begin position="319"/>
        <end position="346"/>
    </location>
</feature>
<name>A0A4S4M454_9AGAM</name>
<keyword evidence="6 15" id="KW-0645">Protease</keyword>
<feature type="active site" description="Charge relay system" evidence="15">
    <location>
        <position position="1153"/>
    </location>
</feature>
<evidence type="ECO:0000313" key="19">
    <source>
        <dbReference type="Proteomes" id="UP000310158"/>
    </source>
</evidence>
<evidence type="ECO:0000313" key="18">
    <source>
        <dbReference type="EMBL" id="THH19894.1"/>
    </source>
</evidence>
<organism evidence="18 19">
    <name type="scientific">Bondarzewia mesenterica</name>
    <dbReference type="NCBI Taxonomy" id="1095465"/>
    <lineage>
        <taxon>Eukaryota</taxon>
        <taxon>Fungi</taxon>
        <taxon>Dikarya</taxon>
        <taxon>Basidiomycota</taxon>
        <taxon>Agaricomycotina</taxon>
        <taxon>Agaricomycetes</taxon>
        <taxon>Russulales</taxon>
        <taxon>Bondarzewiaceae</taxon>
        <taxon>Bondarzewia</taxon>
    </lineage>
</organism>
<feature type="active site" description="Charge relay system" evidence="15">
    <location>
        <position position="933"/>
    </location>
</feature>
<dbReference type="InterPro" id="IPR029063">
    <property type="entry name" value="SAM-dependent_MTases_sf"/>
</dbReference>
<evidence type="ECO:0000256" key="3">
    <source>
        <dbReference type="ARBA" id="ARBA00004239"/>
    </source>
</evidence>
<dbReference type="GO" id="GO:0046872">
    <property type="term" value="F:metal ion binding"/>
    <property type="evidence" value="ECO:0007669"/>
    <property type="project" value="UniProtKB-UniRule"/>
</dbReference>
<keyword evidence="9 15" id="KW-0378">Hydrolase</keyword>
<feature type="binding site" evidence="15">
    <location>
        <position position="1216"/>
    </location>
    <ligand>
        <name>Ca(2+)</name>
        <dbReference type="ChEBI" id="CHEBI:29108"/>
    </ligand>
</feature>
<evidence type="ECO:0000256" key="2">
    <source>
        <dbReference type="ARBA" id="ARBA00002451"/>
    </source>
</evidence>
<feature type="active site" description="Charge relay system" evidence="15">
    <location>
        <position position="937"/>
    </location>
</feature>
<evidence type="ECO:0000256" key="8">
    <source>
        <dbReference type="ARBA" id="ARBA00022729"/>
    </source>
</evidence>
<dbReference type="PANTHER" id="PTHR14218:SF15">
    <property type="entry name" value="TRIPEPTIDYL-PEPTIDASE 1"/>
    <property type="match status" value="1"/>
</dbReference>
<feature type="binding site" evidence="15">
    <location>
        <position position="1196"/>
    </location>
    <ligand>
        <name>Ca(2+)</name>
        <dbReference type="ChEBI" id="CHEBI:29108"/>
    </ligand>
</feature>
<dbReference type="OrthoDB" id="409122at2759"/>
<dbReference type="Gene3D" id="3.40.50.200">
    <property type="entry name" value="Peptidase S8/S53 domain"/>
    <property type="match status" value="1"/>
</dbReference>
<comment type="cofactor">
    <cofactor evidence="15">
        <name>Ca(2+)</name>
        <dbReference type="ChEBI" id="CHEBI:29108"/>
    </cofactor>
    <text evidence="15">Binds 1 Ca(2+) ion per subunit.</text>
</comment>
<dbReference type="SUPFAM" id="SSF54897">
    <property type="entry name" value="Protease propeptides/inhibitors"/>
    <property type="match status" value="1"/>
</dbReference>
<feature type="binding site" evidence="15">
    <location>
        <position position="1214"/>
    </location>
    <ligand>
        <name>Ca(2+)</name>
        <dbReference type="ChEBI" id="CHEBI:29108"/>
    </ligand>
</feature>
<comment type="subcellular location">
    <subcellularLocation>
        <location evidence="3">Secreted</location>
        <location evidence="3">Extracellular space</location>
    </subcellularLocation>
</comment>
<dbReference type="SUPFAM" id="SSF53335">
    <property type="entry name" value="S-adenosyl-L-methionine-dependent methyltransferases"/>
    <property type="match status" value="1"/>
</dbReference>
<dbReference type="GO" id="GO:0006508">
    <property type="term" value="P:proteolysis"/>
    <property type="evidence" value="ECO:0007669"/>
    <property type="project" value="UniProtKB-KW"/>
</dbReference>
<evidence type="ECO:0000256" key="1">
    <source>
        <dbReference type="ARBA" id="ARBA00001910"/>
    </source>
</evidence>
<keyword evidence="10 15" id="KW-0720">Serine protease</keyword>
<keyword evidence="5" id="KW-0964">Secreted</keyword>
<evidence type="ECO:0000259" key="17">
    <source>
        <dbReference type="PROSITE" id="PS51695"/>
    </source>
</evidence>
<reference evidence="18 19" key="1">
    <citation type="submission" date="2019-02" db="EMBL/GenBank/DDBJ databases">
        <title>Genome sequencing of the rare red list fungi Bondarzewia mesenterica.</title>
        <authorList>
            <person name="Buettner E."/>
            <person name="Kellner H."/>
        </authorList>
    </citation>
    <scope>NUCLEOTIDE SEQUENCE [LARGE SCALE GENOMIC DNA]</scope>
    <source>
        <strain evidence="18 19">DSM 108281</strain>
    </source>
</reference>
<dbReference type="SMART" id="SM00944">
    <property type="entry name" value="Pro-kuma_activ"/>
    <property type="match status" value="1"/>
</dbReference>
<comment type="catalytic activity">
    <reaction evidence="1">
        <text>Release of an N-terminal tripeptide from a polypeptide.</text>
        <dbReference type="EC" id="3.4.14.10"/>
    </reaction>
</comment>
<evidence type="ECO:0000256" key="10">
    <source>
        <dbReference type="ARBA" id="ARBA00022825"/>
    </source>
</evidence>
<keyword evidence="14" id="KW-0325">Glycoprotein</keyword>
<keyword evidence="19" id="KW-1185">Reference proteome</keyword>
<dbReference type="AlphaFoldDB" id="A0A4S4M454"/>
<keyword evidence="13" id="KW-0865">Zymogen</keyword>
<dbReference type="InterPro" id="IPR036852">
    <property type="entry name" value="Peptidase_S8/S53_dom_sf"/>
</dbReference>
<comment type="function">
    <text evidence="2">Secreted tripeptidyl-peptidase which degrades proteins at acidic pHs and is involved in virulence.</text>
</comment>
<evidence type="ECO:0000256" key="5">
    <source>
        <dbReference type="ARBA" id="ARBA00022525"/>
    </source>
</evidence>
<evidence type="ECO:0000256" key="9">
    <source>
        <dbReference type="ARBA" id="ARBA00022801"/>
    </source>
</evidence>
<dbReference type="Pfam" id="PF09286">
    <property type="entry name" value="Pro-kuma_activ"/>
    <property type="match status" value="1"/>
</dbReference>
<evidence type="ECO:0000256" key="12">
    <source>
        <dbReference type="ARBA" id="ARBA00023026"/>
    </source>
</evidence>
<dbReference type="FunFam" id="3.40.50.200:FF:000015">
    <property type="entry name" value="Tripeptidyl peptidase A"/>
    <property type="match status" value="1"/>
</dbReference>
<evidence type="ECO:0000256" key="13">
    <source>
        <dbReference type="ARBA" id="ARBA00023145"/>
    </source>
</evidence>
<dbReference type="PANTHER" id="PTHR14218">
    <property type="entry name" value="PROTEASE S8 TRIPEPTIDYL PEPTIDASE I CLN2"/>
    <property type="match status" value="1"/>
</dbReference>
<evidence type="ECO:0000256" key="11">
    <source>
        <dbReference type="ARBA" id="ARBA00022837"/>
    </source>
</evidence>
<dbReference type="GO" id="GO:0005576">
    <property type="term" value="C:extracellular region"/>
    <property type="evidence" value="ECO:0007669"/>
    <property type="project" value="UniProtKB-SubCell"/>
</dbReference>
<proteinExistence type="predicted"/>
<evidence type="ECO:0000256" key="16">
    <source>
        <dbReference type="SAM" id="MobiDB-lite"/>
    </source>
</evidence>
<dbReference type="CDD" id="cd02440">
    <property type="entry name" value="AdoMet_MTases"/>
    <property type="match status" value="1"/>
</dbReference>
<dbReference type="GO" id="GO:0004252">
    <property type="term" value="F:serine-type endopeptidase activity"/>
    <property type="evidence" value="ECO:0007669"/>
    <property type="project" value="UniProtKB-UniRule"/>
</dbReference>
<evidence type="ECO:0000256" key="7">
    <source>
        <dbReference type="ARBA" id="ARBA00022723"/>
    </source>
</evidence>
<dbReference type="EC" id="3.4.14.10" evidence="4"/>
<dbReference type="SUPFAM" id="SSF52743">
    <property type="entry name" value="Subtilisin-like"/>
    <property type="match status" value="1"/>
</dbReference>
<sequence length="1236" mass="135017">MIVTNNYLYRTDQPEVSPHPIVYTHGHSESVLRSHSWRTAANSAGYLLSYLKPDMHILDIGCGPGTITIDLAKLVPQGQVVGLEPVPDPLEKARATAAAHQVDNVQFVVGDIHALDYPDGTFDVVHVHQVLQHAGDPVQALREMRRVAKPGGIVAARESDSSAFFWYPDVEGMNDFQKLYQKVARSNGGEPDAGRRLHVWAKEAGFSRADITLTTSTWCFASPEEVAWWSGLWADRIFGSLFAKSAIEWGHATKEELERFSETWRRWGAQEDAVFVVPHGEIICRVCQDEDHLINIPPPSHQVSTPALADNGVSTLMMVDSTDSSSDAGSTSTPEPPGFNTPRTSHRSGIDLPYFTIASFMEPMMNQVSDKKSVVIVAGGGAISVRILAKKLDPARHFDTRHGASVLRALASEPPLGCYAGGKAGRQDTHSYGRLLSSRFGEVKFGRVVEIKEVEEDKGKGGWVVLADGEKPWYERFELAGEIKELWPSGFLPFSKIYPDHFRKRMQQEMEARGVMFVFDGHRYECEPTDGVVHILTLKGYVRVTPGLELPDHPGGFCVGEALENTERCKLDKFKRHAAVIAANVLDRLNSKDVPHAGYQGGRELIGIPMDRSEGKSLHGLPLSHHPSIMLRLLAIALILGRMSLASPTASPHILKEHVTPSPRWVSLGAAPAEHILSLRIALPQPNFATLEKHLHEVSDPTHARYGAHLSKEEVEDLVAPHSISIAAVDAWLLSHGIPESECMRSPARDWVTIKVPVRLAEKMLATCDAPTQKYHVWKHSVDGDVMVRTTSYSLPQALHEHIELIQPTTMFARLRSASSSVRFMDAEDPTSGPEVETSMITDPVSGMQVDASCNRIITIKCLQQLYNMVGYTPSATNGNQIGITGYLDQWANLEDLKSFYEDQRLATVNPSFSVTLINGGQNDQNLDKAGSEASLDVQYAFGLTDPIPGTFYSTAGQPPFIADARSTSNTNEPYAEWLDYVLGQSVVSQTISTSYGDDEQTVPKSYAQRICRGLAQLGVRGVSLLFSSGDFGVGDGDGNPETQKCFTNDDRNAMRFIPIFPATCPYVTSVGGTQHVPEVAVSRFFSGGGFSDYFDRPSYQNDSVLSYLDKLPSGTYDGLYNPNGRAFPDVSAQGDFFRIFFKGKPRLIGGTSASSPAFAAVVSLLNDARVSAGLPTLGFLNPLLYSKGMKGLNDITVGNSTGCGTSGFNASEGWDPVTGLGTPNFGKLKDIVMAG</sequence>
<dbReference type="PROSITE" id="PS51695">
    <property type="entry name" value="SEDOLISIN"/>
    <property type="match status" value="1"/>
</dbReference>
<dbReference type="Proteomes" id="UP000310158">
    <property type="component" value="Unassembled WGS sequence"/>
</dbReference>
<keyword evidence="11 15" id="KW-0106">Calcium</keyword>
<gene>
    <name evidence="18" type="ORF">EW146_g1336</name>
</gene>
<dbReference type="InterPro" id="IPR025714">
    <property type="entry name" value="Methyltranfer_dom"/>
</dbReference>
<dbReference type="Gene3D" id="3.40.50.150">
    <property type="entry name" value="Vaccinia Virus protein VP39"/>
    <property type="match status" value="1"/>
</dbReference>
<comment type="caution">
    <text evidence="18">The sequence shown here is derived from an EMBL/GenBank/DDBJ whole genome shotgun (WGS) entry which is preliminary data.</text>
</comment>
<keyword evidence="8" id="KW-0732">Signal</keyword>
<dbReference type="CDD" id="cd04056">
    <property type="entry name" value="Peptidases_S53"/>
    <property type="match status" value="1"/>
</dbReference>
<evidence type="ECO:0000256" key="6">
    <source>
        <dbReference type="ARBA" id="ARBA00022670"/>
    </source>
</evidence>
<dbReference type="Pfam" id="PF13847">
    <property type="entry name" value="Methyltransf_31"/>
    <property type="match status" value="1"/>
</dbReference>
<dbReference type="InterPro" id="IPR050819">
    <property type="entry name" value="Tripeptidyl-peptidase_I"/>
</dbReference>
<dbReference type="GO" id="GO:0008240">
    <property type="term" value="F:tripeptidyl-peptidase activity"/>
    <property type="evidence" value="ECO:0007669"/>
    <property type="project" value="UniProtKB-EC"/>
</dbReference>
<feature type="domain" description="Peptidase S53" evidence="17">
    <location>
        <begin position="857"/>
        <end position="1236"/>
    </location>
</feature>
<evidence type="ECO:0000256" key="15">
    <source>
        <dbReference type="PROSITE-ProRule" id="PRU01032"/>
    </source>
</evidence>
<evidence type="ECO:0000256" key="14">
    <source>
        <dbReference type="ARBA" id="ARBA00023180"/>
    </source>
</evidence>
<feature type="compositionally biased region" description="Low complexity" evidence="16">
    <location>
        <begin position="320"/>
        <end position="333"/>
    </location>
</feature>
<keyword evidence="12" id="KW-0843">Virulence</keyword>
<dbReference type="CDD" id="cd11377">
    <property type="entry name" value="Pro-peptidase_S53"/>
    <property type="match status" value="1"/>
</dbReference>
<dbReference type="InterPro" id="IPR015366">
    <property type="entry name" value="S53_propep"/>
</dbReference>
<dbReference type="EMBL" id="SGPL01000033">
    <property type="protein sequence ID" value="THH19894.1"/>
    <property type="molecule type" value="Genomic_DNA"/>
</dbReference>
<protein>
    <recommendedName>
        <fullName evidence="4">tripeptidyl-peptidase II</fullName>
        <ecNumber evidence="4">3.4.14.10</ecNumber>
    </recommendedName>
</protein>
<keyword evidence="7 15" id="KW-0479">Metal-binding</keyword>
<feature type="binding site" evidence="15">
    <location>
        <position position="1195"/>
    </location>
    <ligand>
        <name>Ca(2+)</name>
        <dbReference type="ChEBI" id="CHEBI:29108"/>
    </ligand>
</feature>
<dbReference type="InterPro" id="IPR030400">
    <property type="entry name" value="Sedolisin_dom"/>
</dbReference>
<dbReference type="PROSITE" id="PS00138">
    <property type="entry name" value="SUBTILASE_SER"/>
    <property type="match status" value="1"/>
</dbReference>
<dbReference type="InterPro" id="IPR023828">
    <property type="entry name" value="Peptidase_S8_Ser-AS"/>
</dbReference>
<evidence type="ECO:0000256" key="4">
    <source>
        <dbReference type="ARBA" id="ARBA00012462"/>
    </source>
</evidence>
<accession>A0A4S4M454</accession>